<evidence type="ECO:0000313" key="2">
    <source>
        <dbReference type="Proteomes" id="UP001568358"/>
    </source>
</evidence>
<proteinExistence type="predicted"/>
<dbReference type="RefSeq" id="WP_371151212.1">
    <property type="nucleotide sequence ID" value="NZ_JBFSOO010000019.1"/>
</dbReference>
<organism evidence="1 2">
    <name type="scientific">Halodesulfovibrio aestuarii</name>
    <dbReference type="NCBI Taxonomy" id="126333"/>
    <lineage>
        <taxon>Bacteria</taxon>
        <taxon>Pseudomonadati</taxon>
        <taxon>Thermodesulfobacteriota</taxon>
        <taxon>Desulfovibrionia</taxon>
        <taxon>Desulfovibrionales</taxon>
        <taxon>Desulfovibrionaceae</taxon>
        <taxon>Halodesulfovibrio</taxon>
    </lineage>
</organism>
<dbReference type="Proteomes" id="UP001568358">
    <property type="component" value="Unassembled WGS sequence"/>
</dbReference>
<comment type="caution">
    <text evidence="1">The sequence shown here is derived from an EMBL/GenBank/DDBJ whole genome shotgun (WGS) entry which is preliminary data.</text>
</comment>
<dbReference type="EMBL" id="JBFSOO010000019">
    <property type="protein sequence ID" value="MEZ6855015.1"/>
    <property type="molecule type" value="Genomic_DNA"/>
</dbReference>
<sequence>MSGSVKEKIKCCNCGKRRLDYGYSLCCACYKKFVNGEIHHPLGMPLVRRGHCTNPPLSLVKPDSDVSTLCNHNPHELPFWVEEQPADPNQDPFAWWEAA</sequence>
<reference evidence="1 2" key="1">
    <citation type="submission" date="2024-07" db="EMBL/GenBank/DDBJ databases">
        <title>Active virus-host system and metabolic interactions in a Lokiarchaeon culture.</title>
        <authorList>
            <person name="Ponce Toledo R.I."/>
            <person name="Rodrigues Oliveira T."/>
            <person name="Schleper C."/>
        </authorList>
    </citation>
    <scope>NUCLEOTIDE SEQUENCE [LARGE SCALE GENOMIC DNA]</scope>
    <source>
        <strain evidence="1 2">B35</strain>
    </source>
</reference>
<keyword evidence="2" id="KW-1185">Reference proteome</keyword>
<gene>
    <name evidence="1" type="ORF">AB2Z07_16185</name>
</gene>
<protein>
    <submittedName>
        <fullName evidence="1">Uncharacterized protein</fullName>
    </submittedName>
</protein>
<accession>A0ABV4JYZ9</accession>
<evidence type="ECO:0000313" key="1">
    <source>
        <dbReference type="EMBL" id="MEZ6855015.1"/>
    </source>
</evidence>
<name>A0ABV4JYZ9_9BACT</name>